<feature type="compositionally biased region" description="Basic and acidic residues" evidence="7">
    <location>
        <begin position="15"/>
        <end position="122"/>
    </location>
</feature>
<feature type="region of interest" description="Disordered" evidence="7">
    <location>
        <begin position="1"/>
        <end position="319"/>
    </location>
</feature>
<evidence type="ECO:0000256" key="6">
    <source>
        <dbReference type="ARBA" id="ARBA00023242"/>
    </source>
</evidence>
<keyword evidence="6" id="KW-0539">Nucleus</keyword>
<comment type="similarity">
    <text evidence="2">Belongs to the CWC22 family.</text>
</comment>
<evidence type="ECO:0000259" key="8">
    <source>
        <dbReference type="PROSITE" id="PS51366"/>
    </source>
</evidence>
<dbReference type="PROSITE" id="PS51366">
    <property type="entry name" value="MI"/>
    <property type="match status" value="1"/>
</dbReference>
<dbReference type="GO" id="GO:0005634">
    <property type="term" value="C:nucleus"/>
    <property type="evidence" value="ECO:0007669"/>
    <property type="project" value="UniProtKB-SubCell"/>
</dbReference>
<feature type="compositionally biased region" description="Low complexity" evidence="7">
    <location>
        <begin position="812"/>
        <end position="843"/>
    </location>
</feature>
<dbReference type="Gramene" id="EOX96356">
    <property type="protein sequence ID" value="EOX96356"/>
    <property type="gene ID" value="TCM_005615"/>
</dbReference>
<feature type="compositionally biased region" description="Basic and acidic residues" evidence="7">
    <location>
        <begin position="156"/>
        <end position="190"/>
    </location>
</feature>
<feature type="region of interest" description="Disordered" evidence="7">
    <location>
        <begin position="548"/>
        <end position="590"/>
    </location>
</feature>
<keyword evidence="3" id="KW-0507">mRNA processing</keyword>
<dbReference type="InterPro" id="IPR050781">
    <property type="entry name" value="CWC22_splicing_factor"/>
</dbReference>
<evidence type="ECO:0000256" key="5">
    <source>
        <dbReference type="ARBA" id="ARBA00023187"/>
    </source>
</evidence>
<dbReference type="PANTHER" id="PTHR18034">
    <property type="entry name" value="CELL CYCLE CONTROL PROTEIN CWF22-RELATED"/>
    <property type="match status" value="1"/>
</dbReference>
<feature type="compositionally biased region" description="Basic and acidic residues" evidence="7">
    <location>
        <begin position="283"/>
        <end position="300"/>
    </location>
</feature>
<sequence>MARQYGESSDDDSRDESGGRRNRDSRHSRSDRDRGRRGRERERNHDEKEENRRREHSGSSDEEEDKRANRDRRRESKRGGGKERNQDGDVGENRQRERPGSFDEEDNRANRDRKRERQRIHDGDDEEGDKLDNRDRRREREGIRDDDGKSKRREHSRSSDEEEDKHAARDRKRERERLRDDDRNRRRDAVEENSESSDEEEKRGKRDRRGERDRRNRHDNGHRDRHNHRQRESEEDRYRHRDRHRHSRHDSDDDEDYRRRSQRNKERENKSDRRDNDNQPSRRSRDDNSFKEKEEGEIKQKQPALQQNNLNGDTANLGRSGGVYIPPFKLARMMKETEDKSSVEYQRLTWDALRKSINGLVNKVNATNIKNIIPELFAENLIRGRGLFCRSCMKSQMASPGFTDVFAAFVAVVNTKFPEVGDLLLRRIVLQLKRAYKRNDKPQLLAAVKFIAHLVNQQVAHEIIGGILHEGEIDKRVQFLIEGLFAIRKAKFQGYPAVRSELDLVEHEDQLTHEISLQDEIDPEITLDIFKPDPQFLENEKRYEELKKTILGEESDDEEGSDVASGDEEDDDDDDETDEEDEQQMKIRDETETNLINLRRTIYLTIMSSVDFEEAGHKLLKIKLEPGQEMELCVMLLECCSQERTYLRYYGLLGQRFCMINKVYQENFDKCFVQQYSMIHRLETNKLRNVAKFFAHLLGTDALPWHVLAYIRLTEEDTTSSSRIFIKILFQELSEHLGIRRLNERLSDPTMLDSFESIFPRDNPKNTRFSINFFTSIGLGGITENLREYLKNMPRLIMQQQKTASDSEAEPESGSSSSSESGGSSSSDSETASSDSESNSSGSDESERRRKRRRR</sequence>
<dbReference type="Proteomes" id="UP000026915">
    <property type="component" value="Chromosome 1"/>
</dbReference>
<evidence type="ECO:0000256" key="4">
    <source>
        <dbReference type="ARBA" id="ARBA00022845"/>
    </source>
</evidence>
<feature type="region of interest" description="Disordered" evidence="7">
    <location>
        <begin position="799"/>
        <end position="855"/>
    </location>
</feature>
<dbReference type="SUPFAM" id="SSF48371">
    <property type="entry name" value="ARM repeat"/>
    <property type="match status" value="1"/>
</dbReference>
<evidence type="ECO:0000256" key="3">
    <source>
        <dbReference type="ARBA" id="ARBA00022664"/>
    </source>
</evidence>
<evidence type="ECO:0000256" key="7">
    <source>
        <dbReference type="SAM" id="MobiDB-lite"/>
    </source>
</evidence>
<dbReference type="GO" id="GO:0006417">
    <property type="term" value="P:regulation of translation"/>
    <property type="evidence" value="ECO:0007669"/>
    <property type="project" value="UniProtKB-KW"/>
</dbReference>
<feature type="compositionally biased region" description="Basic and acidic residues" evidence="7">
    <location>
        <begin position="230"/>
        <end position="239"/>
    </location>
</feature>
<dbReference type="Gene3D" id="1.25.40.180">
    <property type="match status" value="2"/>
</dbReference>
<feature type="domain" description="MI" evidence="8">
    <location>
        <begin position="597"/>
        <end position="713"/>
    </location>
</feature>
<accession>A0A061DWA8</accession>
<dbReference type="GO" id="GO:0003723">
    <property type="term" value="F:RNA binding"/>
    <property type="evidence" value="ECO:0007669"/>
    <property type="project" value="InterPro"/>
</dbReference>
<comment type="subcellular location">
    <subcellularLocation>
        <location evidence="1">Nucleus</location>
    </subcellularLocation>
</comment>
<evidence type="ECO:0000313" key="10">
    <source>
        <dbReference type="Proteomes" id="UP000026915"/>
    </source>
</evidence>
<evidence type="ECO:0000256" key="1">
    <source>
        <dbReference type="ARBA" id="ARBA00004123"/>
    </source>
</evidence>
<feature type="compositionally biased region" description="Basic and acidic residues" evidence="7">
    <location>
        <begin position="256"/>
        <end position="277"/>
    </location>
</feature>
<keyword evidence="5" id="KW-0508">mRNA splicing</keyword>
<keyword evidence="10" id="KW-1185">Reference proteome</keyword>
<dbReference type="GO" id="GO:0008380">
    <property type="term" value="P:RNA splicing"/>
    <property type="evidence" value="ECO:0007669"/>
    <property type="project" value="UniProtKB-KW"/>
</dbReference>
<evidence type="ECO:0000313" key="9">
    <source>
        <dbReference type="EMBL" id="EOX96356.1"/>
    </source>
</evidence>
<gene>
    <name evidence="9" type="ORF">TCM_005615</name>
</gene>
<name>A0A061DWA8_THECC</name>
<organism evidence="9 10">
    <name type="scientific">Theobroma cacao</name>
    <name type="common">Cacao</name>
    <name type="synonym">Cocoa</name>
    <dbReference type="NCBI Taxonomy" id="3641"/>
    <lineage>
        <taxon>Eukaryota</taxon>
        <taxon>Viridiplantae</taxon>
        <taxon>Streptophyta</taxon>
        <taxon>Embryophyta</taxon>
        <taxon>Tracheophyta</taxon>
        <taxon>Spermatophyta</taxon>
        <taxon>Magnoliopsida</taxon>
        <taxon>eudicotyledons</taxon>
        <taxon>Gunneridae</taxon>
        <taxon>Pentapetalae</taxon>
        <taxon>rosids</taxon>
        <taxon>malvids</taxon>
        <taxon>Malvales</taxon>
        <taxon>Malvaceae</taxon>
        <taxon>Byttnerioideae</taxon>
        <taxon>Theobroma</taxon>
    </lineage>
</organism>
<reference evidence="9 10" key="1">
    <citation type="journal article" date="2013" name="Genome Biol.">
        <title>The genome sequence of the most widely cultivated cacao type and its use to identify candidate genes regulating pod color.</title>
        <authorList>
            <person name="Motamayor J.C."/>
            <person name="Mockaitis K."/>
            <person name="Schmutz J."/>
            <person name="Haiminen N."/>
            <person name="Iii D.L."/>
            <person name="Cornejo O."/>
            <person name="Findley S.D."/>
            <person name="Zheng P."/>
            <person name="Utro F."/>
            <person name="Royaert S."/>
            <person name="Saski C."/>
            <person name="Jenkins J."/>
            <person name="Podicheti R."/>
            <person name="Zhao M."/>
            <person name="Scheffler B.E."/>
            <person name="Stack J.C."/>
            <person name="Feltus F.A."/>
            <person name="Mustiga G.M."/>
            <person name="Amores F."/>
            <person name="Phillips W."/>
            <person name="Marelli J.P."/>
            <person name="May G.D."/>
            <person name="Shapiro H."/>
            <person name="Ma J."/>
            <person name="Bustamante C.D."/>
            <person name="Schnell R.J."/>
            <person name="Main D."/>
            <person name="Gilbert D."/>
            <person name="Parida L."/>
            <person name="Kuhn D.N."/>
        </authorList>
    </citation>
    <scope>NUCLEOTIDE SEQUENCE [LARGE SCALE GENOMIC DNA]</scope>
    <source>
        <strain evidence="10">cv. Matina 1-6</strain>
    </source>
</reference>
<dbReference type="GO" id="GO:0006397">
    <property type="term" value="P:mRNA processing"/>
    <property type="evidence" value="ECO:0007669"/>
    <property type="project" value="UniProtKB-KW"/>
</dbReference>
<dbReference type="EMBL" id="CM001879">
    <property type="protein sequence ID" value="EOX96356.1"/>
    <property type="molecule type" value="Genomic_DNA"/>
</dbReference>
<keyword evidence="4" id="KW-0810">Translation regulation</keyword>
<proteinExistence type="inferred from homology"/>
<dbReference type="Pfam" id="PF02847">
    <property type="entry name" value="MA3"/>
    <property type="match status" value="1"/>
</dbReference>
<feature type="compositionally biased region" description="Basic and acidic residues" evidence="7">
    <location>
        <begin position="200"/>
        <end position="222"/>
    </location>
</feature>
<dbReference type="SMART" id="SM00544">
    <property type="entry name" value="MA3"/>
    <property type="match status" value="1"/>
</dbReference>
<evidence type="ECO:0000256" key="2">
    <source>
        <dbReference type="ARBA" id="ARBA00006856"/>
    </source>
</evidence>
<dbReference type="PANTHER" id="PTHR18034:SF3">
    <property type="entry name" value="PRE-MRNA-SPLICING FACTOR CWC22 HOMOLOG"/>
    <property type="match status" value="1"/>
</dbReference>
<dbReference type="InterPro" id="IPR003890">
    <property type="entry name" value="MIF4G-like_typ-3"/>
</dbReference>
<protein>
    <submittedName>
        <fullName evidence="9">MIF4G domain-containing protein / MA3 domain-containing protein isoform 6</fullName>
    </submittedName>
</protein>
<feature type="compositionally biased region" description="Acidic residues" evidence="7">
    <location>
        <begin position="553"/>
        <end position="582"/>
    </location>
</feature>
<dbReference type="SMART" id="SM00543">
    <property type="entry name" value="MIF4G"/>
    <property type="match status" value="1"/>
</dbReference>
<dbReference type="AlphaFoldDB" id="A0A061DWA8"/>
<dbReference type="InterPro" id="IPR003891">
    <property type="entry name" value="Initiation_fac_eIF4g_MI"/>
</dbReference>
<dbReference type="InterPro" id="IPR016024">
    <property type="entry name" value="ARM-type_fold"/>
</dbReference>
<feature type="compositionally biased region" description="Polar residues" evidence="7">
    <location>
        <begin position="303"/>
        <end position="314"/>
    </location>
</feature>
<feature type="compositionally biased region" description="Basic and acidic residues" evidence="7">
    <location>
        <begin position="130"/>
        <end position="149"/>
    </location>
</feature>